<accession>A0AAV5GSM4</accession>
<dbReference type="Pfam" id="PF11312">
    <property type="entry name" value="Methyltransf_34"/>
    <property type="match status" value="1"/>
</dbReference>
<dbReference type="InterPro" id="IPR021463">
    <property type="entry name" value="Methyltransf_34"/>
</dbReference>
<evidence type="ECO:0000313" key="2">
    <source>
        <dbReference type="EMBL" id="GJN92367.1"/>
    </source>
</evidence>
<reference evidence="2 3" key="1">
    <citation type="submission" date="2021-12" db="EMBL/GenBank/DDBJ databases">
        <title>High titer production of polyol ester of fatty acids by Rhodotorula paludigena BS15 towards product separation-free biomass refinery.</title>
        <authorList>
            <person name="Mano J."/>
            <person name="Ono H."/>
            <person name="Tanaka T."/>
            <person name="Naito K."/>
            <person name="Sushida H."/>
            <person name="Ike M."/>
            <person name="Tokuyasu K."/>
            <person name="Kitaoka M."/>
        </authorList>
    </citation>
    <scope>NUCLEOTIDE SEQUENCE [LARGE SCALE GENOMIC DNA]</scope>
    <source>
        <strain evidence="2 3">BS15</strain>
    </source>
</reference>
<dbReference type="EMBL" id="BQKY01000011">
    <property type="protein sequence ID" value="GJN92367.1"/>
    <property type="molecule type" value="Genomic_DNA"/>
</dbReference>
<evidence type="ECO:0000256" key="1">
    <source>
        <dbReference type="SAM" id="MobiDB-lite"/>
    </source>
</evidence>
<comment type="caution">
    <text evidence="2">The sequence shown here is derived from an EMBL/GenBank/DDBJ whole genome shotgun (WGS) entry which is preliminary data.</text>
</comment>
<dbReference type="AlphaFoldDB" id="A0AAV5GSM4"/>
<sequence>MVQLNKTFDQLSLNDRTAASGGRSAAAKSGYKSRSAASDSSLPASTTQLLTVLSRLFSPLRNSPTFAYTLQHVKGLLYNKEYLAAFGTDSDEGERWREVYAARWVPARAVMYERILRECAVAETLQWVEAPGVRELSEREELARERERARSRRQARLEGRPVEDEADTPAAKDASSELETVDVVMIGAGAGSEIVALGAILGDVATTDAAREKRPRVRVKAVDQGSWGKLLAKMEAGLQEDWPSLAQDEQSSGGFDVAFVKGDILSTAPSPSTSAASLPADDGAKLAQYLGIDFASPSLRLITICFTITELLLQSRLSTLRLLSHLSRSAPRGAILLIVESASLALIPLGKEGRTYPLGQLLDHALCGTDTEKGAWEIVRSEDAKWYRMPEGAEEVYNGGGKGAHVKLENSRVVLRLYKKR</sequence>
<gene>
    <name evidence="2" type="ORF">Rhopal_005397-T1</name>
</gene>
<feature type="region of interest" description="Disordered" evidence="1">
    <location>
        <begin position="138"/>
        <end position="175"/>
    </location>
</feature>
<keyword evidence="3" id="KW-1185">Reference proteome</keyword>
<evidence type="ECO:0008006" key="4">
    <source>
        <dbReference type="Google" id="ProtNLM"/>
    </source>
</evidence>
<dbReference type="Proteomes" id="UP001342314">
    <property type="component" value="Unassembled WGS sequence"/>
</dbReference>
<organism evidence="2 3">
    <name type="scientific">Rhodotorula paludigena</name>
    <dbReference type="NCBI Taxonomy" id="86838"/>
    <lineage>
        <taxon>Eukaryota</taxon>
        <taxon>Fungi</taxon>
        <taxon>Dikarya</taxon>
        <taxon>Basidiomycota</taxon>
        <taxon>Pucciniomycotina</taxon>
        <taxon>Microbotryomycetes</taxon>
        <taxon>Sporidiobolales</taxon>
        <taxon>Sporidiobolaceae</taxon>
        <taxon>Rhodotorula</taxon>
    </lineage>
</organism>
<proteinExistence type="predicted"/>
<name>A0AAV5GSM4_9BASI</name>
<evidence type="ECO:0000313" key="3">
    <source>
        <dbReference type="Proteomes" id="UP001342314"/>
    </source>
</evidence>
<feature type="compositionally biased region" description="Basic and acidic residues" evidence="1">
    <location>
        <begin position="138"/>
        <end position="148"/>
    </location>
</feature>
<protein>
    <recommendedName>
        <fullName evidence="4">25S rRNA (Uridine(2843)-N(3))-methyltransferase</fullName>
    </recommendedName>
</protein>